<dbReference type="PANTHER" id="PTHR45445">
    <property type="match status" value="1"/>
</dbReference>
<evidence type="ECO:0000259" key="1">
    <source>
        <dbReference type="Pfam" id="PF08241"/>
    </source>
</evidence>
<dbReference type="Gene3D" id="3.40.50.150">
    <property type="entry name" value="Vaccinia Virus protein VP39"/>
    <property type="match status" value="1"/>
</dbReference>
<protein>
    <recommendedName>
        <fullName evidence="1">Methyltransferase type 11 domain-containing protein</fullName>
    </recommendedName>
</protein>
<evidence type="ECO:0000313" key="3">
    <source>
        <dbReference type="Proteomes" id="UP000630936"/>
    </source>
</evidence>
<accession>A0A918QPH6</accession>
<dbReference type="EMBL" id="BMWG01000044">
    <property type="protein sequence ID" value="GGZ64526.1"/>
    <property type="molecule type" value="Genomic_DNA"/>
</dbReference>
<proteinExistence type="predicted"/>
<dbReference type="CDD" id="cd02440">
    <property type="entry name" value="AdoMet_MTases"/>
    <property type="match status" value="1"/>
</dbReference>
<feature type="domain" description="Methyltransferase type 11" evidence="1">
    <location>
        <begin position="80"/>
        <end position="204"/>
    </location>
</feature>
<reference evidence="2" key="1">
    <citation type="journal article" date="2014" name="Int. J. Syst. Evol. Microbiol.">
        <title>Complete genome sequence of Corynebacterium casei LMG S-19264T (=DSM 44701T), isolated from a smear-ripened cheese.</title>
        <authorList>
            <consortium name="US DOE Joint Genome Institute (JGI-PGF)"/>
            <person name="Walter F."/>
            <person name="Albersmeier A."/>
            <person name="Kalinowski J."/>
            <person name="Ruckert C."/>
        </authorList>
    </citation>
    <scope>NUCLEOTIDE SEQUENCE</scope>
    <source>
        <strain evidence="2">JCM 4988</strain>
    </source>
</reference>
<name>A0A918QPH6_9ACTN</name>
<reference evidence="2" key="2">
    <citation type="submission" date="2020-09" db="EMBL/GenBank/DDBJ databases">
        <authorList>
            <person name="Sun Q."/>
            <person name="Ohkuma M."/>
        </authorList>
    </citation>
    <scope>NUCLEOTIDE SEQUENCE</scope>
    <source>
        <strain evidence="2">JCM 4988</strain>
    </source>
</reference>
<organism evidence="2 3">
    <name type="scientific">Streptomyces inusitatus</name>
    <dbReference type="NCBI Taxonomy" id="68221"/>
    <lineage>
        <taxon>Bacteria</taxon>
        <taxon>Bacillati</taxon>
        <taxon>Actinomycetota</taxon>
        <taxon>Actinomycetes</taxon>
        <taxon>Kitasatosporales</taxon>
        <taxon>Streptomycetaceae</taxon>
        <taxon>Streptomyces</taxon>
    </lineage>
</organism>
<dbReference type="InterPro" id="IPR013216">
    <property type="entry name" value="Methyltransf_11"/>
</dbReference>
<gene>
    <name evidence="2" type="ORF">GCM10010387_67200</name>
</gene>
<dbReference type="SUPFAM" id="SSF53335">
    <property type="entry name" value="S-adenosyl-L-methionine-dependent methyltransferases"/>
    <property type="match status" value="1"/>
</dbReference>
<dbReference type="GO" id="GO:0008757">
    <property type="term" value="F:S-adenosylmethionine-dependent methyltransferase activity"/>
    <property type="evidence" value="ECO:0007669"/>
    <property type="project" value="InterPro"/>
</dbReference>
<keyword evidence="3" id="KW-1185">Reference proteome</keyword>
<dbReference type="AlphaFoldDB" id="A0A918QPH6"/>
<dbReference type="Proteomes" id="UP000630936">
    <property type="component" value="Unassembled WGS sequence"/>
</dbReference>
<evidence type="ECO:0000313" key="2">
    <source>
        <dbReference type="EMBL" id="GGZ64526.1"/>
    </source>
</evidence>
<dbReference type="RefSeq" id="WP_229869520.1">
    <property type="nucleotide sequence ID" value="NZ_BMWG01000044.1"/>
</dbReference>
<dbReference type="InterPro" id="IPR029063">
    <property type="entry name" value="SAM-dependent_MTases_sf"/>
</dbReference>
<sequence>MFVPQILVKSEEIFEPELHISQYDRAREISKYLLMHYGELDDVFERAGHPLAAAHGYPRRLSELLRESARTTGTRVRTALDVGCNVGGVSHALSTWVEDRVVGVDISRRSIEVAKALTVGGGGVFSIVQQGPFTKDVEVRLPYPESCARVEFEVGDGADLESVEGSFDAVLLSNVVDRVADPELCLRQFGASERTLRSGGLLMIACPWSWYPEYSAPESWLGSARDATPSEEAVKALLASDFDLVTEVDEACVLRQNPREYDYFEAHVTVWRKH</sequence>
<dbReference type="PANTHER" id="PTHR45445:SF2">
    <property type="entry name" value="METHYLTRANSFERASE TYPE 11 DOMAIN-CONTAINING PROTEIN"/>
    <property type="match status" value="1"/>
</dbReference>
<dbReference type="Pfam" id="PF08241">
    <property type="entry name" value="Methyltransf_11"/>
    <property type="match status" value="1"/>
</dbReference>
<comment type="caution">
    <text evidence="2">The sequence shown here is derived from an EMBL/GenBank/DDBJ whole genome shotgun (WGS) entry which is preliminary data.</text>
</comment>